<keyword evidence="7" id="KW-1185">Reference proteome</keyword>
<feature type="transmembrane region" description="Helical" evidence="5">
    <location>
        <begin position="220"/>
        <end position="241"/>
    </location>
</feature>
<dbReference type="AlphaFoldDB" id="A0A4R9JVK5"/>
<accession>A0A4R9JVK5</accession>
<dbReference type="EMBL" id="RQGD01000046">
    <property type="protein sequence ID" value="TGL56376.1"/>
    <property type="molecule type" value="Genomic_DNA"/>
</dbReference>
<dbReference type="PANTHER" id="PTHR43701:SF12">
    <property type="entry name" value="MEMBRANE TRANSPORTER PROTEIN YTNM-RELATED"/>
    <property type="match status" value="1"/>
</dbReference>
<dbReference type="Pfam" id="PF01925">
    <property type="entry name" value="TauE"/>
    <property type="match status" value="1"/>
</dbReference>
<dbReference type="OrthoDB" id="321738at2"/>
<evidence type="ECO:0000256" key="1">
    <source>
        <dbReference type="ARBA" id="ARBA00004141"/>
    </source>
</evidence>
<feature type="transmembrane region" description="Helical" evidence="5">
    <location>
        <begin position="277"/>
        <end position="294"/>
    </location>
</feature>
<feature type="transmembrane region" description="Helical" evidence="5">
    <location>
        <begin position="248"/>
        <end position="265"/>
    </location>
</feature>
<feature type="transmembrane region" description="Helical" evidence="5">
    <location>
        <begin position="126"/>
        <end position="145"/>
    </location>
</feature>
<evidence type="ECO:0000256" key="2">
    <source>
        <dbReference type="ARBA" id="ARBA00022692"/>
    </source>
</evidence>
<dbReference type="RefSeq" id="WP_135625227.1">
    <property type="nucleotide sequence ID" value="NZ_RQGD01000046.1"/>
</dbReference>
<reference evidence="6" key="1">
    <citation type="journal article" date="2019" name="PLoS Negl. Trop. Dis.">
        <title>Revisiting the worldwide diversity of Leptospira species in the environment.</title>
        <authorList>
            <person name="Vincent A.T."/>
            <person name="Schiettekatte O."/>
            <person name="Bourhy P."/>
            <person name="Veyrier F.J."/>
            <person name="Picardeau M."/>
        </authorList>
    </citation>
    <scope>NUCLEOTIDE SEQUENCE [LARGE SCALE GENOMIC DNA]</scope>
    <source>
        <strain evidence="6">201702476</strain>
    </source>
</reference>
<comment type="subcellular location">
    <subcellularLocation>
        <location evidence="5">Cell membrane</location>
        <topology evidence="5">Multi-pass membrane protein</topology>
    </subcellularLocation>
    <subcellularLocation>
        <location evidence="1">Membrane</location>
        <topology evidence="1">Multi-pass membrane protein</topology>
    </subcellularLocation>
</comment>
<keyword evidence="5" id="KW-1003">Cell membrane</keyword>
<evidence type="ECO:0000256" key="5">
    <source>
        <dbReference type="RuleBase" id="RU363041"/>
    </source>
</evidence>
<feature type="transmembrane region" description="Helical" evidence="5">
    <location>
        <begin position="88"/>
        <end position="106"/>
    </location>
</feature>
<feature type="transmembrane region" description="Helical" evidence="5">
    <location>
        <begin position="54"/>
        <end position="76"/>
    </location>
</feature>
<keyword evidence="3 5" id="KW-1133">Transmembrane helix</keyword>
<feature type="transmembrane region" description="Helical" evidence="5">
    <location>
        <begin position="181"/>
        <end position="214"/>
    </location>
</feature>
<dbReference type="InterPro" id="IPR002781">
    <property type="entry name" value="TM_pro_TauE-like"/>
</dbReference>
<name>A0A4R9JVK5_9LEPT</name>
<gene>
    <name evidence="6" type="ORF">EHQ58_17255</name>
</gene>
<protein>
    <recommendedName>
        <fullName evidence="5">Probable membrane transporter protein</fullName>
    </recommendedName>
</protein>
<keyword evidence="4 5" id="KW-0472">Membrane</keyword>
<proteinExistence type="inferred from homology"/>
<keyword evidence="2 5" id="KW-0812">Transmembrane</keyword>
<evidence type="ECO:0000256" key="3">
    <source>
        <dbReference type="ARBA" id="ARBA00022989"/>
    </source>
</evidence>
<dbReference type="PANTHER" id="PTHR43701">
    <property type="entry name" value="MEMBRANE TRANSPORTER PROTEIN MJ0441-RELATED"/>
    <property type="match status" value="1"/>
</dbReference>
<comment type="caution">
    <text evidence="6">The sequence shown here is derived from an EMBL/GenBank/DDBJ whole genome shotgun (WGS) entry which is preliminary data.</text>
</comment>
<dbReference type="InterPro" id="IPR051598">
    <property type="entry name" value="TSUP/Inactive_protease-like"/>
</dbReference>
<feature type="transmembrane region" description="Helical" evidence="5">
    <location>
        <begin position="12"/>
        <end position="42"/>
    </location>
</feature>
<evidence type="ECO:0000313" key="7">
    <source>
        <dbReference type="Proteomes" id="UP000297693"/>
    </source>
</evidence>
<organism evidence="6 7">
    <name type="scientific">Leptospira ognonensis</name>
    <dbReference type="NCBI Taxonomy" id="2484945"/>
    <lineage>
        <taxon>Bacteria</taxon>
        <taxon>Pseudomonadati</taxon>
        <taxon>Spirochaetota</taxon>
        <taxon>Spirochaetia</taxon>
        <taxon>Leptospirales</taxon>
        <taxon>Leptospiraceae</taxon>
        <taxon>Leptospira</taxon>
    </lineage>
</organism>
<comment type="similarity">
    <text evidence="5">Belongs to the 4-toluene sulfonate uptake permease (TSUP) (TC 2.A.102) family.</text>
</comment>
<dbReference type="GO" id="GO:0005886">
    <property type="term" value="C:plasma membrane"/>
    <property type="evidence" value="ECO:0007669"/>
    <property type="project" value="UniProtKB-SubCell"/>
</dbReference>
<evidence type="ECO:0000313" key="6">
    <source>
        <dbReference type="EMBL" id="TGL56376.1"/>
    </source>
</evidence>
<evidence type="ECO:0000256" key="4">
    <source>
        <dbReference type="ARBA" id="ARBA00023136"/>
    </source>
</evidence>
<dbReference type="Proteomes" id="UP000297693">
    <property type="component" value="Unassembled WGS sequence"/>
</dbReference>
<sequence length="302" mass="33393">MDFQIFHEFVFGFYPGILSILLVGFFVGYLSSFLGIGGGFIYTPFFHTFFHLSAVQAVAVSLAQMPISSLSGLLVYIKNRKVRFKEGFILLLTSIPSAQLVAYKFGRFEETEFGRKLFFGLPVSELAYLFIFTFFLSILGVWNLISAKRKKQKAMLHSLSRDKDVLKEQTSAPPSMTFKSILFLLGVGVAFGATSSLLGIGGGFLAVPLFVYYFKMEPVEAVATSFLGIFFTSFGTSILLYSQGKLHIELALVGTIGGFIGARFGSLKAIHAKPYTILYILGSMQLLVVAWYLVSKLLKILS</sequence>